<gene>
    <name evidence="1" type="ORF">NIES2135_61320</name>
</gene>
<accession>A0A1Z4JR60</accession>
<keyword evidence="1" id="KW-0614">Plasmid</keyword>
<proteinExistence type="predicted"/>
<organism evidence="1 2">
    <name type="scientific">Leptolyngbya boryana NIES-2135</name>
    <dbReference type="NCBI Taxonomy" id="1973484"/>
    <lineage>
        <taxon>Bacteria</taxon>
        <taxon>Bacillati</taxon>
        <taxon>Cyanobacteriota</taxon>
        <taxon>Cyanophyceae</taxon>
        <taxon>Leptolyngbyales</taxon>
        <taxon>Leptolyngbyaceae</taxon>
        <taxon>Leptolyngbya group</taxon>
        <taxon>Leptolyngbya</taxon>
    </lineage>
</organism>
<reference evidence="1 2" key="1">
    <citation type="submission" date="2017-06" db="EMBL/GenBank/DDBJ databases">
        <title>Genome sequencing of cyanobaciteial culture collection at National Institute for Environmental Studies (NIES).</title>
        <authorList>
            <person name="Hirose Y."/>
            <person name="Shimura Y."/>
            <person name="Fujisawa T."/>
            <person name="Nakamura Y."/>
            <person name="Kawachi M."/>
        </authorList>
    </citation>
    <scope>NUCLEOTIDE SEQUENCE [LARGE SCALE GENOMIC DNA]</scope>
    <source>
        <strain evidence="1 2">NIES-2135</strain>
        <plasmid evidence="2">Plasmid Plasmid1 dna</plasmid>
    </source>
</reference>
<sequence>MTDSQSLNPKQTGIAYVTREFVRADAGANGAQFSDEDCDCIIAEVQRLYAEGNFHHNGVYWIANRLAADRLIHPTLPDHFESRLPRELYDFSTNLVMDIVREVLSYDENDEDGEIHINSIQPATLDIIKSRVFQTSDLLMADVTHEVLQTFVQVHSKQCYSPADLDDELYGHLFENFFAREILA</sequence>
<evidence type="ECO:0000313" key="1">
    <source>
        <dbReference type="EMBL" id="BAY59255.1"/>
    </source>
</evidence>
<name>A0A1Z4JR60_LEPBY</name>
<dbReference type="AlphaFoldDB" id="A0A1Z4JR60"/>
<dbReference type="EMBL" id="AP018204">
    <property type="protein sequence ID" value="BAY59255.1"/>
    <property type="molecule type" value="Genomic_DNA"/>
</dbReference>
<geneLocation type="plasmid" evidence="1">
    <name>plasmid1</name>
</geneLocation>
<evidence type="ECO:0000313" key="2">
    <source>
        <dbReference type="Proteomes" id="UP000217895"/>
    </source>
</evidence>
<protein>
    <submittedName>
        <fullName evidence="1">Uncharacterized protein</fullName>
    </submittedName>
</protein>
<dbReference type="Proteomes" id="UP000217895">
    <property type="component" value="Plasmid Plasmid1 dna"/>
</dbReference>
<keyword evidence="2" id="KW-1185">Reference proteome</keyword>